<dbReference type="GO" id="GO:0034605">
    <property type="term" value="P:cellular response to heat"/>
    <property type="evidence" value="ECO:0007669"/>
    <property type="project" value="TreeGrafter"/>
</dbReference>
<keyword evidence="11" id="KW-1185">Reference proteome</keyword>
<dbReference type="Gene3D" id="3.40.50.300">
    <property type="entry name" value="P-loop containing nucleotide triphosphate hydrolases"/>
    <property type="match status" value="3"/>
</dbReference>
<evidence type="ECO:0000256" key="2">
    <source>
        <dbReference type="ARBA" id="ARBA00022737"/>
    </source>
</evidence>
<dbReference type="Pfam" id="PF07724">
    <property type="entry name" value="AAA_2"/>
    <property type="match status" value="1"/>
</dbReference>
<dbReference type="SMART" id="SM01086">
    <property type="entry name" value="ClpB_D2-small"/>
    <property type="match status" value="1"/>
</dbReference>
<dbReference type="CDD" id="cd00009">
    <property type="entry name" value="AAA"/>
    <property type="match status" value="1"/>
</dbReference>
<dbReference type="GO" id="GO:0042026">
    <property type="term" value="P:protein refolding"/>
    <property type="evidence" value="ECO:0007669"/>
    <property type="project" value="TreeGrafter"/>
</dbReference>
<dbReference type="InterPro" id="IPR018368">
    <property type="entry name" value="ClpA/B_CS1"/>
</dbReference>
<evidence type="ECO:0000256" key="7">
    <source>
        <dbReference type="SAM" id="MobiDB-lite"/>
    </source>
</evidence>
<dbReference type="InterPro" id="IPR028299">
    <property type="entry name" value="ClpA/B_CS2"/>
</dbReference>
<dbReference type="FunFam" id="3.40.50.300:FF:000010">
    <property type="entry name" value="Chaperone clpB 1, putative"/>
    <property type="match status" value="1"/>
</dbReference>
<feature type="compositionally biased region" description="Low complexity" evidence="7">
    <location>
        <begin position="41"/>
        <end position="56"/>
    </location>
</feature>
<dbReference type="PROSITE" id="PS00871">
    <property type="entry name" value="CLPAB_2"/>
    <property type="match status" value="1"/>
</dbReference>
<feature type="compositionally biased region" description="Gly residues" evidence="7">
    <location>
        <begin position="67"/>
        <end position="87"/>
    </location>
</feature>
<dbReference type="Proteomes" id="UP000078113">
    <property type="component" value="Unassembled WGS sequence"/>
</dbReference>
<evidence type="ECO:0000256" key="6">
    <source>
        <dbReference type="RuleBase" id="RU004432"/>
    </source>
</evidence>
<dbReference type="GO" id="GO:0043335">
    <property type="term" value="P:protein unfolding"/>
    <property type="evidence" value="ECO:0007669"/>
    <property type="project" value="TreeGrafter"/>
</dbReference>
<dbReference type="GO" id="GO:0016887">
    <property type="term" value="F:ATP hydrolysis activity"/>
    <property type="evidence" value="ECO:0007669"/>
    <property type="project" value="InterPro"/>
</dbReference>
<reference evidence="10" key="1">
    <citation type="submission" date="2016-04" db="EMBL/GenBank/DDBJ databases">
        <authorList>
            <person name="Nguyen H.D."/>
            <person name="Samba Siva P."/>
            <person name="Cullis J."/>
            <person name="Levesque C.A."/>
            <person name="Hambleton S."/>
        </authorList>
    </citation>
    <scope>NUCLEOTIDE SEQUENCE</scope>
    <source>
        <strain evidence="10">DAOMC 236422</strain>
    </source>
</reference>
<sequence>MSSRLSALVSRARAASVLGPPPLSAGASRWILNSNSASARLRPTSSLSPLSRVSASFHTSTSRHANGGSGGGGGGGGGTPGGFGGMRMNMGGGQPERGATLKQFTQDLTALARDGKCDPVIGRDEEIRRTIQILSRRTKSNPVLVGSAGVGKTAVMEGLAQRIVNKEVPESIQGKRILALDLAGLLAGASYRGAFEERFKALIGDIEAEEGKVIVFIDEIHQLLGLGKAEGSLDAGNMLKPMLARGTIQVAGATTFDEYRRTIEKDSALARRFQPVQVNEPNIEQTIAILRGLRGKYESHHGVGIADSALVTAAQFAARYLSSERKMPDSAIDLVDEAASSLRLQQESKPEALEALERQLITMQIELVSLKTETDAFSRDRRIALEAQLQSKRSEHDGLMKKWQEERRKLDDVKEVKQRLDAARVELEQATRAGNFQRVAELQYAVIPELERKLPENRTESVKDDTNKDQEEEDVLQVHDRVTSDDIAAVVSRSTGVPVRNLLRGERERLMHVEDELRKRIVGQDEALEAIGNAVRLSRAGLQNAKRPLASFLMAGSSGTGKTETAKALASFLFDSDSALITFNMSEFSEQHSASRLLGAPAGYVGYDDEPQIAQVRRKPFSVVLFDEFEKASRPVHQTLLQILDEGFVTDSTGRKIDFRNTIVILTSNLGAERLYEPDAIDSEGNVRPEAKADVLQSIRRALPPELINRLDEQICFNKLNPAMLRDIVKIRLREVQERLNDKRMVLEVEPDAQEWLARNGYDPAFGARPLSRLIQKAILNPLASGLIQGTLRQGDTVKVALDAGGDRLVIPELHPVGLRSEDAQDEVPLNEPVPDEMPPGRA</sequence>
<dbReference type="PRINTS" id="PR00300">
    <property type="entry name" value="CLPPROTEASEA"/>
</dbReference>
<evidence type="ECO:0000259" key="9">
    <source>
        <dbReference type="SMART" id="SM01086"/>
    </source>
</evidence>
<dbReference type="InterPro" id="IPR050130">
    <property type="entry name" value="ClpA_ClpB"/>
</dbReference>
<comment type="caution">
    <text evidence="10">The sequence shown here is derived from an EMBL/GenBank/DDBJ whole genome shotgun (WGS) entry which is preliminary data.</text>
</comment>
<evidence type="ECO:0000313" key="11">
    <source>
        <dbReference type="Proteomes" id="UP000078113"/>
    </source>
</evidence>
<dbReference type="EMBL" id="LWDG02000228">
    <property type="protein sequence ID" value="KAE8267438.1"/>
    <property type="molecule type" value="Genomic_DNA"/>
</dbReference>
<feature type="domain" description="Clp ATPase C-terminal" evidence="9">
    <location>
        <begin position="720"/>
        <end position="811"/>
    </location>
</feature>
<evidence type="ECO:0000256" key="3">
    <source>
        <dbReference type="ARBA" id="ARBA00022741"/>
    </source>
</evidence>
<dbReference type="Gene3D" id="1.10.8.60">
    <property type="match status" value="1"/>
</dbReference>
<keyword evidence="5 6" id="KW-0143">Chaperone</keyword>
<keyword evidence="3 6" id="KW-0547">Nucleotide-binding</keyword>
<dbReference type="SMART" id="SM00382">
    <property type="entry name" value="AAA"/>
    <property type="match status" value="2"/>
</dbReference>
<evidence type="ECO:0000259" key="8">
    <source>
        <dbReference type="SMART" id="SM00382"/>
    </source>
</evidence>
<dbReference type="PANTHER" id="PTHR11638">
    <property type="entry name" value="ATP-DEPENDENT CLP PROTEASE"/>
    <property type="match status" value="1"/>
</dbReference>
<dbReference type="SUPFAM" id="SSF52540">
    <property type="entry name" value="P-loop containing nucleoside triphosphate hydrolases"/>
    <property type="match status" value="2"/>
</dbReference>
<dbReference type="InterPro" id="IPR003593">
    <property type="entry name" value="AAA+_ATPase"/>
</dbReference>
<evidence type="ECO:0000256" key="5">
    <source>
        <dbReference type="ARBA" id="ARBA00023186"/>
    </source>
</evidence>
<keyword evidence="4 6" id="KW-0067">ATP-binding</keyword>
<feature type="domain" description="AAA+ ATPase" evidence="8">
    <location>
        <begin position="548"/>
        <end position="721"/>
    </location>
</feature>
<dbReference type="Pfam" id="PF10431">
    <property type="entry name" value="ClpB_D2-small"/>
    <property type="match status" value="1"/>
</dbReference>
<organism evidence="10 11">
    <name type="scientific">Tilletia walkeri</name>
    <dbReference type="NCBI Taxonomy" id="117179"/>
    <lineage>
        <taxon>Eukaryota</taxon>
        <taxon>Fungi</taxon>
        <taxon>Dikarya</taxon>
        <taxon>Basidiomycota</taxon>
        <taxon>Ustilaginomycotina</taxon>
        <taxon>Exobasidiomycetes</taxon>
        <taxon>Tilletiales</taxon>
        <taxon>Tilletiaceae</taxon>
        <taxon>Tilletia</taxon>
    </lineage>
</organism>
<dbReference type="GO" id="GO:0005524">
    <property type="term" value="F:ATP binding"/>
    <property type="evidence" value="ECO:0007669"/>
    <property type="project" value="UniProtKB-KW"/>
</dbReference>
<dbReference type="PROSITE" id="PS00870">
    <property type="entry name" value="CLPAB_1"/>
    <property type="match status" value="1"/>
</dbReference>
<evidence type="ECO:0000313" key="10">
    <source>
        <dbReference type="EMBL" id="KAE8267438.1"/>
    </source>
</evidence>
<keyword evidence="2" id="KW-0677">Repeat</keyword>
<dbReference type="FunFam" id="3.40.50.300:FF:000025">
    <property type="entry name" value="ATP-dependent Clp protease subunit"/>
    <property type="match status" value="1"/>
</dbReference>
<gene>
    <name evidence="10" type="ORF">A4X09_0g4909</name>
</gene>
<dbReference type="GO" id="GO:0005759">
    <property type="term" value="C:mitochondrial matrix"/>
    <property type="evidence" value="ECO:0007669"/>
    <property type="project" value="TreeGrafter"/>
</dbReference>
<accession>A0A8X7T4K8</accession>
<name>A0A8X7T4K8_9BASI</name>
<dbReference type="InterPro" id="IPR003959">
    <property type="entry name" value="ATPase_AAA_core"/>
</dbReference>
<feature type="domain" description="AAA+ ATPase" evidence="8">
    <location>
        <begin position="138"/>
        <end position="284"/>
    </location>
</feature>
<feature type="region of interest" description="Disordered" evidence="7">
    <location>
        <begin position="41"/>
        <end position="87"/>
    </location>
</feature>
<dbReference type="FunFam" id="3.40.50.300:FF:000120">
    <property type="entry name" value="ATP-dependent chaperone ClpB"/>
    <property type="match status" value="1"/>
</dbReference>
<proteinExistence type="inferred from homology"/>
<dbReference type="Pfam" id="PF17871">
    <property type="entry name" value="AAA_lid_9"/>
    <property type="match status" value="1"/>
</dbReference>
<dbReference type="Pfam" id="PF00004">
    <property type="entry name" value="AAA"/>
    <property type="match status" value="1"/>
</dbReference>
<evidence type="ECO:0000256" key="4">
    <source>
        <dbReference type="ARBA" id="ARBA00022840"/>
    </source>
</evidence>
<dbReference type="InterPro" id="IPR001270">
    <property type="entry name" value="ClpA/B"/>
</dbReference>
<dbReference type="CDD" id="cd19499">
    <property type="entry name" value="RecA-like_ClpB_Hsp104-like"/>
    <property type="match status" value="1"/>
</dbReference>
<evidence type="ECO:0000256" key="1">
    <source>
        <dbReference type="ARBA" id="ARBA00008675"/>
    </source>
</evidence>
<dbReference type="PANTHER" id="PTHR11638:SF176">
    <property type="entry name" value="HEAT SHOCK PROTEIN 78, MITOCHONDRIAL"/>
    <property type="match status" value="1"/>
</dbReference>
<protein>
    <recommendedName>
        <fullName evidence="12">Heat shock protein 78, mitochondrial</fullName>
    </recommendedName>
</protein>
<dbReference type="AlphaFoldDB" id="A0A8X7T4K8"/>
<dbReference type="InterPro" id="IPR019489">
    <property type="entry name" value="Clp_ATPase_C"/>
</dbReference>
<reference evidence="10" key="2">
    <citation type="journal article" date="2019" name="IMA Fungus">
        <title>Genome sequencing and comparison of five Tilletia species to identify candidate genes for the detection of regulated species infecting wheat.</title>
        <authorList>
            <person name="Nguyen H.D.T."/>
            <person name="Sultana T."/>
            <person name="Kesanakurti P."/>
            <person name="Hambleton S."/>
        </authorList>
    </citation>
    <scope>NUCLEOTIDE SEQUENCE</scope>
    <source>
        <strain evidence="10">DAOMC 236422</strain>
    </source>
</reference>
<feature type="region of interest" description="Disordered" evidence="7">
    <location>
        <begin position="820"/>
        <end position="843"/>
    </location>
</feature>
<dbReference type="InterPro" id="IPR041546">
    <property type="entry name" value="ClpA/ClpB_AAA_lid"/>
</dbReference>
<comment type="similarity">
    <text evidence="1 6">Belongs to the ClpA/ClpB family.</text>
</comment>
<evidence type="ECO:0008006" key="12">
    <source>
        <dbReference type="Google" id="ProtNLM"/>
    </source>
</evidence>
<dbReference type="InterPro" id="IPR027417">
    <property type="entry name" value="P-loop_NTPase"/>
</dbReference>